<dbReference type="InterPro" id="IPR017441">
    <property type="entry name" value="Protein_kinase_ATP_BS"/>
</dbReference>
<dbReference type="Proteomes" id="UP001055439">
    <property type="component" value="Chromosome 5"/>
</dbReference>
<dbReference type="Gene3D" id="1.10.510.10">
    <property type="entry name" value="Transferase(Phosphotransferase) domain 1"/>
    <property type="match status" value="1"/>
</dbReference>
<evidence type="ECO:0000256" key="9">
    <source>
        <dbReference type="PROSITE-ProRule" id="PRU10141"/>
    </source>
</evidence>
<dbReference type="InterPro" id="IPR050205">
    <property type="entry name" value="CDPK_Ser/Thr_kinases"/>
</dbReference>
<dbReference type="PANTHER" id="PTHR24349">
    <property type="entry name" value="SERINE/THREONINE-PROTEIN KINASE"/>
    <property type="match status" value="1"/>
</dbReference>
<evidence type="ECO:0000256" key="2">
    <source>
        <dbReference type="ARBA" id="ARBA00022527"/>
    </source>
</evidence>
<comment type="function">
    <text evidence="8">CIPK serine-threonine protein kinases interact with CBL proteins. Binding of a CBL protein to the regulatory NAF domain of CIPK protein lead to the activation of the kinase in a calcium-dependent manner.</text>
</comment>
<dbReference type="GO" id="GO:0005524">
    <property type="term" value="F:ATP binding"/>
    <property type="evidence" value="ECO:0007669"/>
    <property type="project" value="UniProtKB-UniRule"/>
</dbReference>
<keyword evidence="14" id="KW-1185">Reference proteome</keyword>
<name>A0A9E7JZ52_9LILI</name>
<evidence type="ECO:0000313" key="14">
    <source>
        <dbReference type="Proteomes" id="UP001055439"/>
    </source>
</evidence>
<keyword evidence="6 13" id="KW-0418">Kinase</keyword>
<sequence>MEEDAIRPNKIENRGMAKEGVRGERAVGNSRLLRSDRSSMGEALMRDYEIGAEIGQGRFGVVRRCRSVATGEEFAVKSVDKRLLADSVDRECAAREAKVHGLAAARNPYAAQIYDVYEDDHWVHLVVELLDGRDLCDRIAARGGTPFPEPEAAAVVEALAEALAACHRRGVAHRDVKPDNVLFDALGHLKLADFGSAQCFLDADGEWAPMRGLVGTPWYVAPEVVVGREYGEKVDVWSVGVVMYMMLSGGAPPFYGDTAAETFEAVVRANLRFPSRVFRSLSPAAKDLMRRMLCRDVARRFSAEQILGKLASLDFKRRNESGGGTKPGSITVHGEAGRVAAWALRLADTVGNCMCLAFSVAHNADNTSQVDDINVVLPGHAVLSSGDKGEHMAFCST</sequence>
<gene>
    <name evidence="13" type="ORF">MUK42_20568</name>
</gene>
<evidence type="ECO:0000256" key="7">
    <source>
        <dbReference type="ARBA" id="ARBA00022840"/>
    </source>
</evidence>
<dbReference type="FunFam" id="1.10.510.10:FF:000571">
    <property type="entry name" value="Maternal embryonic leucine zipper kinase"/>
    <property type="match status" value="1"/>
</dbReference>
<organism evidence="13 14">
    <name type="scientific">Musa troglodytarum</name>
    <name type="common">fe'i banana</name>
    <dbReference type="NCBI Taxonomy" id="320322"/>
    <lineage>
        <taxon>Eukaryota</taxon>
        <taxon>Viridiplantae</taxon>
        <taxon>Streptophyta</taxon>
        <taxon>Embryophyta</taxon>
        <taxon>Tracheophyta</taxon>
        <taxon>Spermatophyta</taxon>
        <taxon>Magnoliopsida</taxon>
        <taxon>Liliopsida</taxon>
        <taxon>Zingiberales</taxon>
        <taxon>Musaceae</taxon>
        <taxon>Musa</taxon>
    </lineage>
</organism>
<keyword evidence="3" id="KW-0808">Transferase</keyword>
<dbReference type="OrthoDB" id="40902at2759"/>
<feature type="binding site" evidence="9">
    <location>
        <position position="77"/>
    </location>
    <ligand>
        <name>ATP</name>
        <dbReference type="ChEBI" id="CHEBI:30616"/>
    </ligand>
</feature>
<dbReference type="InterPro" id="IPR011009">
    <property type="entry name" value="Kinase-like_dom_sf"/>
</dbReference>
<keyword evidence="7 9" id="KW-0067">ATP-binding</keyword>
<evidence type="ECO:0000256" key="10">
    <source>
        <dbReference type="RuleBase" id="RU000304"/>
    </source>
</evidence>
<accession>A0A9E7JZ52</accession>
<dbReference type="SUPFAM" id="SSF56112">
    <property type="entry name" value="Protein kinase-like (PK-like)"/>
    <property type="match status" value="1"/>
</dbReference>
<dbReference type="GO" id="GO:0004674">
    <property type="term" value="F:protein serine/threonine kinase activity"/>
    <property type="evidence" value="ECO:0007669"/>
    <property type="project" value="UniProtKB-KW"/>
</dbReference>
<dbReference type="SMART" id="SM00220">
    <property type="entry name" value="S_TKc"/>
    <property type="match status" value="1"/>
</dbReference>
<evidence type="ECO:0000256" key="3">
    <source>
        <dbReference type="ARBA" id="ARBA00022679"/>
    </source>
</evidence>
<proteinExistence type="inferred from homology"/>
<evidence type="ECO:0000259" key="12">
    <source>
        <dbReference type="PROSITE" id="PS50011"/>
    </source>
</evidence>
<dbReference type="EMBL" id="CP097507">
    <property type="protein sequence ID" value="URE00098.1"/>
    <property type="molecule type" value="Genomic_DNA"/>
</dbReference>
<keyword evidence="2 10" id="KW-0723">Serine/threonine-protein kinase</keyword>
<evidence type="ECO:0000256" key="8">
    <source>
        <dbReference type="ARBA" id="ARBA00058225"/>
    </source>
</evidence>
<reference evidence="13" key="1">
    <citation type="submission" date="2022-05" db="EMBL/GenBank/DDBJ databases">
        <title>The Musa troglodytarum L. genome provides insights into the mechanism of non-climacteric behaviour and enrichment of carotenoids.</title>
        <authorList>
            <person name="Wang J."/>
        </authorList>
    </citation>
    <scope>NUCLEOTIDE SEQUENCE</scope>
    <source>
        <tissue evidence="13">Leaf</tissue>
    </source>
</reference>
<dbReference type="InterPro" id="IPR000719">
    <property type="entry name" value="Prot_kinase_dom"/>
</dbReference>
<dbReference type="InterPro" id="IPR008271">
    <property type="entry name" value="Ser/Thr_kinase_AS"/>
</dbReference>
<keyword evidence="5 9" id="KW-0547">Nucleotide-binding</keyword>
<dbReference type="PROSITE" id="PS00108">
    <property type="entry name" value="PROTEIN_KINASE_ST"/>
    <property type="match status" value="1"/>
</dbReference>
<evidence type="ECO:0000256" key="5">
    <source>
        <dbReference type="ARBA" id="ARBA00022741"/>
    </source>
</evidence>
<keyword evidence="4" id="KW-0677">Repeat</keyword>
<dbReference type="PROSITE" id="PS00107">
    <property type="entry name" value="PROTEIN_KINASE_ATP"/>
    <property type="match status" value="1"/>
</dbReference>
<feature type="region of interest" description="Disordered" evidence="11">
    <location>
        <begin position="1"/>
        <end position="20"/>
    </location>
</feature>
<protein>
    <submittedName>
        <fullName evidence="13">Calcium-dependent protein kinase</fullName>
    </submittedName>
</protein>
<feature type="domain" description="Protein kinase" evidence="12">
    <location>
        <begin position="48"/>
        <end position="313"/>
    </location>
</feature>
<evidence type="ECO:0000256" key="6">
    <source>
        <dbReference type="ARBA" id="ARBA00022777"/>
    </source>
</evidence>
<evidence type="ECO:0000313" key="13">
    <source>
        <dbReference type="EMBL" id="URE00098.1"/>
    </source>
</evidence>
<dbReference type="AlphaFoldDB" id="A0A9E7JZ52"/>
<comment type="similarity">
    <text evidence="1">Belongs to the protein kinase superfamily. CAMK Ser/Thr protein kinase family. SNF1 subfamily.</text>
</comment>
<dbReference type="PROSITE" id="PS50011">
    <property type="entry name" value="PROTEIN_KINASE_DOM"/>
    <property type="match status" value="1"/>
</dbReference>
<evidence type="ECO:0000256" key="1">
    <source>
        <dbReference type="ARBA" id="ARBA00006234"/>
    </source>
</evidence>
<dbReference type="Pfam" id="PF00069">
    <property type="entry name" value="Pkinase"/>
    <property type="match status" value="1"/>
</dbReference>
<evidence type="ECO:0000256" key="11">
    <source>
        <dbReference type="SAM" id="MobiDB-lite"/>
    </source>
</evidence>
<evidence type="ECO:0000256" key="4">
    <source>
        <dbReference type="ARBA" id="ARBA00022737"/>
    </source>
</evidence>